<gene>
    <name evidence="1" type="ORF">CLCY_2c00110</name>
</gene>
<dbReference type="PATRIC" id="fig|1121307.3.peg.867"/>
<organism evidence="1 2">
    <name type="scientific">Clostridium cylindrosporum DSM 605</name>
    <dbReference type="NCBI Taxonomy" id="1121307"/>
    <lineage>
        <taxon>Bacteria</taxon>
        <taxon>Bacillati</taxon>
        <taxon>Bacillota</taxon>
        <taxon>Clostridia</taxon>
        <taxon>Eubacteriales</taxon>
        <taxon>Clostridiaceae</taxon>
        <taxon>Clostridium</taxon>
    </lineage>
</organism>
<proteinExistence type="predicted"/>
<evidence type="ECO:0000313" key="1">
    <source>
        <dbReference type="EMBL" id="KMT21251.1"/>
    </source>
</evidence>
<dbReference type="Gene3D" id="1.25.10.10">
    <property type="entry name" value="Leucine-rich Repeat Variant"/>
    <property type="match status" value="1"/>
</dbReference>
<dbReference type="Proteomes" id="UP000036756">
    <property type="component" value="Unassembled WGS sequence"/>
</dbReference>
<dbReference type="Pfam" id="PF13646">
    <property type="entry name" value="HEAT_2"/>
    <property type="match status" value="1"/>
</dbReference>
<accession>A0A0J8G0D8</accession>
<dbReference type="InterPro" id="IPR011989">
    <property type="entry name" value="ARM-like"/>
</dbReference>
<sequence length="221" mass="25180">MKKLCWENINDLSSEDVSYLLYKEGKDIKAISIIRNLSKIEVEKHIIHSKIKYKIYKNGTDEKSILNSLMNCPKDERLSIISKMEKTEIMNIESYVINNIFNASQKECAFYIWFLGEIKSQRGIDRIITFLRCNDGTIKRMCCSAIGKIGSIKGEDALILALKENRSQVKEYAIKALGNIKSEKSLPYLEKISNSSDKEYVKLSAIKAIEAIKNGGLEIVK</sequence>
<dbReference type="EMBL" id="LFVU01000027">
    <property type="protein sequence ID" value="KMT21251.1"/>
    <property type="molecule type" value="Genomic_DNA"/>
</dbReference>
<name>A0A0J8G0D8_CLOCY</name>
<keyword evidence="2" id="KW-1185">Reference proteome</keyword>
<dbReference type="RefSeq" id="WP_048570701.1">
    <property type="nucleotide sequence ID" value="NZ_LFVU01000027.1"/>
</dbReference>
<reference evidence="1 2" key="1">
    <citation type="submission" date="2015-06" db="EMBL/GenBank/DDBJ databases">
        <title>Draft genome sequence of the purine-degrading Clostridium cylindrosporum HC-1 (DSM 605).</title>
        <authorList>
            <person name="Poehlein A."/>
            <person name="Schiel-Bengelsdorf B."/>
            <person name="Bengelsdorf F."/>
            <person name="Daniel R."/>
            <person name="Duerre P."/>
        </authorList>
    </citation>
    <scope>NUCLEOTIDE SEQUENCE [LARGE SCALE GENOMIC DNA]</scope>
    <source>
        <strain evidence="1 2">DSM 605</strain>
    </source>
</reference>
<protein>
    <submittedName>
        <fullName evidence="1">PBS lyase</fullName>
    </submittedName>
</protein>
<dbReference type="AlphaFoldDB" id="A0A0J8G0D8"/>
<dbReference type="STRING" id="1121307.CLCY_2c00110"/>
<evidence type="ECO:0000313" key="2">
    <source>
        <dbReference type="Proteomes" id="UP000036756"/>
    </source>
</evidence>
<dbReference type="GO" id="GO:0016829">
    <property type="term" value="F:lyase activity"/>
    <property type="evidence" value="ECO:0007669"/>
    <property type="project" value="UniProtKB-KW"/>
</dbReference>
<dbReference type="SUPFAM" id="SSF48371">
    <property type="entry name" value="ARM repeat"/>
    <property type="match status" value="1"/>
</dbReference>
<comment type="caution">
    <text evidence="1">The sequence shown here is derived from an EMBL/GenBank/DDBJ whole genome shotgun (WGS) entry which is preliminary data.</text>
</comment>
<dbReference type="InterPro" id="IPR016024">
    <property type="entry name" value="ARM-type_fold"/>
</dbReference>
<keyword evidence="1" id="KW-0456">Lyase</keyword>